<keyword evidence="4" id="KW-1185">Reference proteome</keyword>
<feature type="compositionally biased region" description="Low complexity" evidence="2">
    <location>
        <begin position="885"/>
        <end position="934"/>
    </location>
</feature>
<evidence type="ECO:0000256" key="1">
    <source>
        <dbReference type="SAM" id="Coils"/>
    </source>
</evidence>
<dbReference type="STRING" id="946362.F2TWT3"/>
<dbReference type="GO" id="GO:0005634">
    <property type="term" value="C:nucleus"/>
    <property type="evidence" value="ECO:0007669"/>
    <property type="project" value="TreeGrafter"/>
</dbReference>
<dbReference type="PANTHER" id="PTHR45740">
    <property type="entry name" value="POLY [ADP-RIBOSE] POLYMERASE"/>
    <property type="match status" value="1"/>
</dbReference>
<keyword evidence="1" id="KW-0175">Coiled coil</keyword>
<feature type="compositionally biased region" description="Acidic residues" evidence="2">
    <location>
        <begin position="66"/>
        <end position="76"/>
    </location>
</feature>
<feature type="compositionally biased region" description="Polar residues" evidence="2">
    <location>
        <begin position="21"/>
        <end position="30"/>
    </location>
</feature>
<name>F2TWT3_SALR5</name>
<feature type="region of interest" description="Disordered" evidence="2">
    <location>
        <begin position="480"/>
        <end position="499"/>
    </location>
</feature>
<dbReference type="Proteomes" id="UP000007799">
    <property type="component" value="Unassembled WGS sequence"/>
</dbReference>
<feature type="compositionally biased region" description="Low complexity" evidence="2">
    <location>
        <begin position="830"/>
        <end position="844"/>
    </location>
</feature>
<organism evidence="4">
    <name type="scientific">Salpingoeca rosetta (strain ATCC 50818 / BSB-021)</name>
    <dbReference type="NCBI Taxonomy" id="946362"/>
    <lineage>
        <taxon>Eukaryota</taxon>
        <taxon>Choanoflagellata</taxon>
        <taxon>Craspedida</taxon>
        <taxon>Salpingoecidae</taxon>
        <taxon>Salpingoeca</taxon>
    </lineage>
</organism>
<feature type="coiled-coil region" evidence="1">
    <location>
        <begin position="425"/>
        <end position="459"/>
    </location>
</feature>
<feature type="compositionally biased region" description="Basic and acidic residues" evidence="2">
    <location>
        <begin position="953"/>
        <end position="964"/>
    </location>
</feature>
<reference evidence="3" key="1">
    <citation type="submission" date="2009-08" db="EMBL/GenBank/DDBJ databases">
        <title>Annotation of Salpingoeca rosetta.</title>
        <authorList>
            <consortium name="The Broad Institute Genome Sequencing Platform"/>
            <person name="Russ C."/>
            <person name="Cuomo C."/>
            <person name="Burger G."/>
            <person name="Gray M.W."/>
            <person name="Holland P.W.H."/>
            <person name="King N."/>
            <person name="Lang F.B.F."/>
            <person name="Roger A.J."/>
            <person name="Ruiz-Trillo I."/>
            <person name="Young S.K."/>
            <person name="Zeng Q."/>
            <person name="Gargeya S."/>
            <person name="Alvarado L."/>
            <person name="Berlin A."/>
            <person name="Chapman S.B."/>
            <person name="Chen Z."/>
            <person name="Freedman E."/>
            <person name="Gellesch M."/>
            <person name="Goldberg J."/>
            <person name="Griggs A."/>
            <person name="Gujja S."/>
            <person name="Heilman E."/>
            <person name="Heiman D."/>
            <person name="Howarth C."/>
            <person name="Mehta T."/>
            <person name="Neiman D."/>
            <person name="Pearson M."/>
            <person name="Roberts A."/>
            <person name="Saif S."/>
            <person name="Shea T."/>
            <person name="Shenoy N."/>
            <person name="Sisk P."/>
            <person name="Stolte C."/>
            <person name="Sykes S."/>
            <person name="White J."/>
            <person name="Yandava C."/>
            <person name="Haas B."/>
            <person name="Nusbaum C."/>
            <person name="Birren B."/>
        </authorList>
    </citation>
    <scope>NUCLEOTIDE SEQUENCE [LARGE SCALE GENOMIC DNA]</scope>
    <source>
        <strain evidence="3">ATCC 50818</strain>
    </source>
</reference>
<dbReference type="InterPro" id="IPR051712">
    <property type="entry name" value="ARTD-AVP"/>
</dbReference>
<feature type="compositionally biased region" description="Polar residues" evidence="2">
    <location>
        <begin position="966"/>
        <end position="975"/>
    </location>
</feature>
<dbReference type="GO" id="GO:0003950">
    <property type="term" value="F:NAD+ poly-ADP-ribosyltransferase activity"/>
    <property type="evidence" value="ECO:0007669"/>
    <property type="project" value="TreeGrafter"/>
</dbReference>
<feature type="compositionally biased region" description="Low complexity" evidence="2">
    <location>
        <begin position="941"/>
        <end position="950"/>
    </location>
</feature>
<feature type="compositionally biased region" description="Low complexity" evidence="2">
    <location>
        <begin position="1107"/>
        <end position="1118"/>
    </location>
</feature>
<feature type="compositionally biased region" description="Low complexity" evidence="2">
    <location>
        <begin position="976"/>
        <end position="999"/>
    </location>
</feature>
<feature type="region of interest" description="Disordered" evidence="2">
    <location>
        <begin position="881"/>
        <end position="1136"/>
    </location>
</feature>
<feature type="compositionally biased region" description="Low complexity" evidence="2">
    <location>
        <begin position="349"/>
        <end position="374"/>
    </location>
</feature>
<evidence type="ECO:0000256" key="2">
    <source>
        <dbReference type="SAM" id="MobiDB-lite"/>
    </source>
</evidence>
<feature type="compositionally biased region" description="Low complexity" evidence="2">
    <location>
        <begin position="111"/>
        <end position="124"/>
    </location>
</feature>
<sequence>MVNDDRLEPSSAFHDEDSGCHSLQSPPNGRTQDHHALLCLKAAGTATWSDPASCASTARTSSNSSLDDDDDQEDQGVDGNGKDEGKDEGEDDEDAGGKAGRRGNAGGDLGCGSACSGGADSTAAKPLVAKPWSCEQRDSSKLERSRLQETTARTSAPVVSRRTTQPANKNAACASAPVMTSQASRDDARVMAQAPANTTPHATPHNGSAPPSPQQPPHFSSSHPNSSANTTDANQAPVDSTHLMEQRFQPSVQQLQQSSPAPRKPPSVARMMQQQQRLQQQPPQRPQQQQQFPSFTQVPPPRQRVSHNTYPGSNHPPLGPTSAIKGCGSAPSAMPTAAQPQSAVSSLNLTAPSSQSSFSSASLSLSSSTPSTSLHNKPCVPVNAQQQQQQHHHHQQQPSHPSLHALLQLAQARAALGATQPTTPAMQYQQLFATLQRQQQQQQQQRQLQQQQLQQYLQQQNPQALSARTLQFLQQVLLQHQHRQAPQQPQPSKDTAAAPREADPLAQFPVGEEEEVDHWHVCRCEQTLSQPCSLPGIRVRKKMSVLCHVVDVDVASHIVQHFPEHLQVVNMARVQNFELRTRYLTKRERVLRARGLEPLPAPGHDASQQPLELSCVDARVSQLLDTRVERRAFHCTSAPNINSIHAYGLRKECSRVGNFGRGIYMGLEPEKANSYWKPRVNMACSKTAPEMRFMLVLRVIPGRVYPVPAQHNMPYLEGPPPGYDGVLGTVRGGHELVVYENDRVIVDYIVGYRDIRHVVPRVEHPLYTTAPLPAQLTRHPKQQQEGKVGDGNDQEPEVQGHVHHHKKRHPSYTLPGPVFPAKTNPDTRRAAATPRPTPTASTPALVASGQQTPSTAATGTSKKAVSQQQVATALRNSALMRVSGMTAAPTTTTTMTTTPPTTTTSMTTTPSATTPQPARPSTAPAPAPASGSAMRARRPRLPTMPTLPTLKEAAQEEEPKRGDLSHQLSTMTLPQTQDATTTTAAATAAATPAYTSRTARPNMDCGEDGVRLRRQRAGSTRAADADATSASAGDRPQGSAGAGGVDTTATRPSTRPPSRPSSKRAGRTRCPVDESELAPAPAASRSSSARSSTAPSRLASVSSSHYPTPGGPTTTDDPSSFLHAKRSKRDSAGGLFPIGNAAVYVQQVDGHASDSDDSTDAF</sequence>
<dbReference type="Gene3D" id="3.90.228.10">
    <property type="match status" value="1"/>
</dbReference>
<feature type="region of interest" description="Disordered" evidence="2">
    <location>
        <begin position="1"/>
        <end position="32"/>
    </location>
</feature>
<dbReference type="InParanoid" id="F2TWT3"/>
<dbReference type="OrthoDB" id="9514740at2759"/>
<feature type="compositionally biased region" description="Low complexity" evidence="2">
    <location>
        <begin position="1017"/>
        <end position="1035"/>
    </location>
</feature>
<dbReference type="GO" id="GO:1990404">
    <property type="term" value="F:NAD+-protein mono-ADP-ribosyltransferase activity"/>
    <property type="evidence" value="ECO:0007669"/>
    <property type="project" value="TreeGrafter"/>
</dbReference>
<feature type="compositionally biased region" description="Low complexity" evidence="2">
    <location>
        <begin position="217"/>
        <end position="229"/>
    </location>
</feature>
<dbReference type="KEGG" id="sre:PTSG_00552"/>
<feature type="compositionally biased region" description="Low complexity" evidence="2">
    <location>
        <begin position="246"/>
        <end position="261"/>
    </location>
</feature>
<feature type="compositionally biased region" description="Low complexity" evidence="2">
    <location>
        <begin position="273"/>
        <end position="297"/>
    </location>
</feature>
<protein>
    <recommendedName>
        <fullName evidence="5">PARP catalytic domain-containing protein</fullName>
    </recommendedName>
</protein>
<dbReference type="RefSeq" id="XP_004999098.1">
    <property type="nucleotide sequence ID" value="XM_004999041.1"/>
</dbReference>
<evidence type="ECO:0000313" key="4">
    <source>
        <dbReference type="Proteomes" id="UP000007799"/>
    </source>
</evidence>
<feature type="compositionally biased region" description="Polar residues" evidence="2">
    <location>
        <begin position="338"/>
        <end position="348"/>
    </location>
</feature>
<dbReference type="eggNOG" id="ENOG502S90W">
    <property type="taxonomic scope" value="Eukaryota"/>
</dbReference>
<feature type="region of interest" description="Disordered" evidence="2">
    <location>
        <begin position="47"/>
        <end position="401"/>
    </location>
</feature>
<dbReference type="PANTHER" id="PTHR45740:SF2">
    <property type="entry name" value="POLY [ADP-RIBOSE] POLYMERASE"/>
    <property type="match status" value="1"/>
</dbReference>
<evidence type="ECO:0000313" key="3">
    <source>
        <dbReference type="EMBL" id="EGD72529.1"/>
    </source>
</evidence>
<feature type="compositionally biased region" description="Polar residues" evidence="2">
    <location>
        <begin position="47"/>
        <end position="65"/>
    </location>
</feature>
<feature type="compositionally biased region" description="Polar residues" evidence="2">
    <location>
        <begin position="848"/>
        <end position="869"/>
    </location>
</feature>
<dbReference type="EMBL" id="GL832955">
    <property type="protein sequence ID" value="EGD72529.1"/>
    <property type="molecule type" value="Genomic_DNA"/>
</dbReference>
<feature type="compositionally biased region" description="Low complexity" evidence="2">
    <location>
        <begin position="1078"/>
        <end position="1100"/>
    </location>
</feature>
<feature type="region of interest" description="Disordered" evidence="2">
    <location>
        <begin position="770"/>
        <end position="869"/>
    </location>
</feature>
<dbReference type="GeneID" id="16067425"/>
<feature type="compositionally biased region" description="Basic and acidic residues" evidence="2">
    <location>
        <begin position="1"/>
        <end position="19"/>
    </location>
</feature>
<proteinExistence type="predicted"/>
<dbReference type="SUPFAM" id="SSF56399">
    <property type="entry name" value="ADP-ribosylation"/>
    <property type="match status" value="1"/>
</dbReference>
<evidence type="ECO:0008006" key="5">
    <source>
        <dbReference type="Google" id="ProtNLM"/>
    </source>
</evidence>
<accession>F2TWT3</accession>
<feature type="compositionally biased region" description="Basic residues" evidence="2">
    <location>
        <begin position="801"/>
        <end position="810"/>
    </location>
</feature>
<feature type="compositionally biased region" description="Basic and acidic residues" evidence="2">
    <location>
        <begin position="135"/>
        <end position="147"/>
    </location>
</feature>
<feature type="compositionally biased region" description="Low complexity" evidence="2">
    <location>
        <begin position="480"/>
        <end position="491"/>
    </location>
</feature>
<gene>
    <name evidence="3" type="ORF">PTSG_00552</name>
</gene>
<dbReference type="AlphaFoldDB" id="F2TWT3"/>